<feature type="transmembrane region" description="Helical" evidence="1">
    <location>
        <begin position="99"/>
        <end position="120"/>
    </location>
</feature>
<dbReference type="InterPro" id="IPR019099">
    <property type="entry name" value="Uncharacterised_PGPGW_TM"/>
</dbReference>
<dbReference type="Pfam" id="PF09656">
    <property type="entry name" value="PGPGW"/>
    <property type="match status" value="1"/>
</dbReference>
<dbReference type="RefSeq" id="WP_269944847.1">
    <property type="nucleotide sequence ID" value="NZ_JAKMUT010000009.1"/>
</dbReference>
<dbReference type="Proteomes" id="UP001146469">
    <property type="component" value="Unassembled WGS sequence"/>
</dbReference>
<dbReference type="NCBIfam" id="TIGR02611">
    <property type="entry name" value="TIGR02611 family protein"/>
    <property type="match status" value="1"/>
</dbReference>
<keyword evidence="1" id="KW-1133">Transmembrane helix</keyword>
<reference evidence="2" key="1">
    <citation type="submission" date="2022-02" db="EMBL/GenBank/DDBJ databases">
        <title>Corynebacterium sp. from urogenital microbiome.</title>
        <authorList>
            <person name="Cappelli E.A."/>
            <person name="Ribeiro T.G."/>
            <person name="Peixe L."/>
        </authorList>
    </citation>
    <scope>NUCLEOTIDE SEQUENCE</scope>
    <source>
        <strain evidence="2">C8Ua_174</strain>
    </source>
</reference>
<evidence type="ECO:0000313" key="2">
    <source>
        <dbReference type="EMBL" id="MCZ9290382.1"/>
    </source>
</evidence>
<gene>
    <name evidence="2" type="ORF">L8V00_09250</name>
</gene>
<keyword evidence="1" id="KW-0472">Membrane</keyword>
<dbReference type="InterPro" id="IPR013434">
    <property type="entry name" value="CHP02611"/>
</dbReference>
<sequence length="151" mass="17546">MGNAVHERVERIRAHHGRLKDKKHGYLVRPLTLVAGWLVLLVGLIMIPFPAPGWFMVFIGIGVLSLELEWPHRLLMWSIRQYDKFDEWWDKQSKLVKGALGFLLLILIWVTLIALFVLGWNTGVLDWTKSWLQPLLEKLPEGLVSFVRLDL</sequence>
<keyword evidence="1" id="KW-0812">Transmembrane</keyword>
<keyword evidence="3" id="KW-1185">Reference proteome</keyword>
<name>A0A9X3LLJ6_9CORY</name>
<evidence type="ECO:0000256" key="1">
    <source>
        <dbReference type="SAM" id="Phobius"/>
    </source>
</evidence>
<feature type="transmembrane region" description="Helical" evidence="1">
    <location>
        <begin position="53"/>
        <end position="70"/>
    </location>
</feature>
<feature type="transmembrane region" description="Helical" evidence="1">
    <location>
        <begin position="26"/>
        <end position="47"/>
    </location>
</feature>
<evidence type="ECO:0000313" key="3">
    <source>
        <dbReference type="Proteomes" id="UP001146469"/>
    </source>
</evidence>
<organism evidence="2 3">
    <name type="scientific">Corynebacterium evansiae</name>
    <dbReference type="NCBI Taxonomy" id="2913499"/>
    <lineage>
        <taxon>Bacteria</taxon>
        <taxon>Bacillati</taxon>
        <taxon>Actinomycetota</taxon>
        <taxon>Actinomycetes</taxon>
        <taxon>Mycobacteriales</taxon>
        <taxon>Corynebacteriaceae</taxon>
        <taxon>Corynebacterium</taxon>
    </lineage>
</organism>
<comment type="caution">
    <text evidence="2">The sequence shown here is derived from an EMBL/GenBank/DDBJ whole genome shotgun (WGS) entry which is preliminary data.</text>
</comment>
<dbReference type="EMBL" id="JAKMUT010000009">
    <property type="protein sequence ID" value="MCZ9290382.1"/>
    <property type="molecule type" value="Genomic_DNA"/>
</dbReference>
<dbReference type="AlphaFoldDB" id="A0A9X3LLJ6"/>
<proteinExistence type="predicted"/>
<accession>A0A9X3LLJ6</accession>
<protein>
    <submittedName>
        <fullName evidence="2">TIGR02611 family protein</fullName>
    </submittedName>
</protein>